<proteinExistence type="predicted"/>
<evidence type="ECO:0000256" key="1">
    <source>
        <dbReference type="ARBA" id="ARBA00022741"/>
    </source>
</evidence>
<dbReference type="EMBL" id="DVLF01000106">
    <property type="protein sequence ID" value="HIT50054.1"/>
    <property type="molecule type" value="Genomic_DNA"/>
</dbReference>
<protein>
    <submittedName>
        <fullName evidence="4">ATP-binding cassette domain-containing protein</fullName>
    </submittedName>
</protein>
<feature type="domain" description="ABC transporter" evidence="3">
    <location>
        <begin position="2"/>
        <end position="190"/>
    </location>
</feature>
<dbReference type="PROSITE" id="PS00211">
    <property type="entry name" value="ABC_TRANSPORTER_1"/>
    <property type="match status" value="1"/>
</dbReference>
<dbReference type="AlphaFoldDB" id="A0A9D1GRU0"/>
<feature type="non-terminal residue" evidence="4">
    <location>
        <position position="190"/>
    </location>
</feature>
<dbReference type="InterPro" id="IPR025662">
    <property type="entry name" value="Sigma_54_int_dom_ATP-bd_1"/>
</dbReference>
<evidence type="ECO:0000256" key="2">
    <source>
        <dbReference type="ARBA" id="ARBA00022840"/>
    </source>
</evidence>
<dbReference type="PROSITE" id="PS00675">
    <property type="entry name" value="SIGMA54_INTERACT_1"/>
    <property type="match status" value="1"/>
</dbReference>
<dbReference type="SMART" id="SM00382">
    <property type="entry name" value="AAA"/>
    <property type="match status" value="1"/>
</dbReference>
<dbReference type="InterPro" id="IPR017871">
    <property type="entry name" value="ABC_transporter-like_CS"/>
</dbReference>
<accession>A0A9D1GRU0</accession>
<dbReference type="GO" id="GO:0016887">
    <property type="term" value="F:ATP hydrolysis activity"/>
    <property type="evidence" value="ECO:0007669"/>
    <property type="project" value="InterPro"/>
</dbReference>
<dbReference type="Gene3D" id="3.40.50.300">
    <property type="entry name" value="P-loop containing nucleotide triphosphate hydrolases"/>
    <property type="match status" value="1"/>
</dbReference>
<reference evidence="4" key="2">
    <citation type="journal article" date="2021" name="PeerJ">
        <title>Extensive microbial diversity within the chicken gut microbiome revealed by metagenomics and culture.</title>
        <authorList>
            <person name="Gilroy R."/>
            <person name="Ravi A."/>
            <person name="Getino M."/>
            <person name="Pursley I."/>
            <person name="Horton D.L."/>
            <person name="Alikhan N.F."/>
            <person name="Baker D."/>
            <person name="Gharbi K."/>
            <person name="Hall N."/>
            <person name="Watson M."/>
            <person name="Adriaenssens E.M."/>
            <person name="Foster-Nyarko E."/>
            <person name="Jarju S."/>
            <person name="Secka A."/>
            <person name="Antonio M."/>
            <person name="Oren A."/>
            <person name="Chaudhuri R.R."/>
            <person name="La Ragione R."/>
            <person name="Hildebrand F."/>
            <person name="Pallen M.J."/>
        </authorList>
    </citation>
    <scope>NUCLEOTIDE SEQUENCE</scope>
    <source>
        <strain evidence="4">ChiW17-6978</strain>
    </source>
</reference>
<dbReference type="InterPro" id="IPR003439">
    <property type="entry name" value="ABC_transporter-like_ATP-bd"/>
</dbReference>
<reference evidence="4" key="1">
    <citation type="submission" date="2020-10" db="EMBL/GenBank/DDBJ databases">
        <authorList>
            <person name="Gilroy R."/>
        </authorList>
    </citation>
    <scope>NUCLEOTIDE SEQUENCE</scope>
    <source>
        <strain evidence="4">ChiW17-6978</strain>
    </source>
</reference>
<dbReference type="Proteomes" id="UP000886758">
    <property type="component" value="Unassembled WGS sequence"/>
</dbReference>
<keyword evidence="1" id="KW-0547">Nucleotide-binding</keyword>
<dbReference type="InterPro" id="IPR027417">
    <property type="entry name" value="P-loop_NTPase"/>
</dbReference>
<dbReference type="GO" id="GO:0005886">
    <property type="term" value="C:plasma membrane"/>
    <property type="evidence" value="ECO:0007669"/>
    <property type="project" value="TreeGrafter"/>
</dbReference>
<evidence type="ECO:0000259" key="3">
    <source>
        <dbReference type="PROSITE" id="PS50893"/>
    </source>
</evidence>
<comment type="caution">
    <text evidence="4">The sequence shown here is derived from an EMBL/GenBank/DDBJ whole genome shotgun (WGS) entry which is preliminary data.</text>
</comment>
<dbReference type="GO" id="GO:0005524">
    <property type="term" value="F:ATP binding"/>
    <property type="evidence" value="ECO:0007669"/>
    <property type="project" value="UniProtKB-KW"/>
</dbReference>
<gene>
    <name evidence="4" type="ORF">IAD46_03405</name>
</gene>
<evidence type="ECO:0000313" key="4">
    <source>
        <dbReference type="EMBL" id="HIT50054.1"/>
    </source>
</evidence>
<sequence>MLELRNIEKIYTDSKRRVEALKNINLSFQDKGFVLICGESGSGKTTLLNVIAGITSPTKGNIVYRNKALESRKEIRKYCIQQIGYIFQDYNLLEDLTVKDNFLILNSIKNLNKTEEDIKSILKQVHLDDVINVFPSQLSGGQRQRVAVARALFMESGIILADEVTGALDEKNAREILTLLKEISASRLVI</sequence>
<dbReference type="InterPro" id="IPR003593">
    <property type="entry name" value="AAA+_ATPase"/>
</dbReference>
<keyword evidence="2 4" id="KW-0067">ATP-binding</keyword>
<dbReference type="PANTHER" id="PTHR24220">
    <property type="entry name" value="IMPORT ATP-BINDING PROTEIN"/>
    <property type="match status" value="1"/>
</dbReference>
<dbReference type="SUPFAM" id="SSF52540">
    <property type="entry name" value="P-loop containing nucleoside triphosphate hydrolases"/>
    <property type="match status" value="1"/>
</dbReference>
<dbReference type="PROSITE" id="PS50893">
    <property type="entry name" value="ABC_TRANSPORTER_2"/>
    <property type="match status" value="1"/>
</dbReference>
<dbReference type="Pfam" id="PF00005">
    <property type="entry name" value="ABC_tran"/>
    <property type="match status" value="1"/>
</dbReference>
<dbReference type="PANTHER" id="PTHR24220:SF692">
    <property type="entry name" value="ABC TRANSPORTER DOMAIN-CONTAINING PROTEIN"/>
    <property type="match status" value="1"/>
</dbReference>
<name>A0A9D1GRU0_9MOLU</name>
<dbReference type="InterPro" id="IPR015854">
    <property type="entry name" value="ABC_transpr_LolD-like"/>
</dbReference>
<organism evidence="4 5">
    <name type="scientific">Candidatus Pelethenecus faecipullorum</name>
    <dbReference type="NCBI Taxonomy" id="2840900"/>
    <lineage>
        <taxon>Bacteria</taxon>
        <taxon>Bacillati</taxon>
        <taxon>Mycoplasmatota</taxon>
        <taxon>Mollicutes</taxon>
        <taxon>Candidatus Pelethenecus</taxon>
    </lineage>
</organism>
<dbReference type="GO" id="GO:0022857">
    <property type="term" value="F:transmembrane transporter activity"/>
    <property type="evidence" value="ECO:0007669"/>
    <property type="project" value="TreeGrafter"/>
</dbReference>
<evidence type="ECO:0000313" key="5">
    <source>
        <dbReference type="Proteomes" id="UP000886758"/>
    </source>
</evidence>